<dbReference type="SMART" id="SM00710">
    <property type="entry name" value="PbH1"/>
    <property type="match status" value="5"/>
</dbReference>
<evidence type="ECO:0000256" key="1">
    <source>
        <dbReference type="SAM" id="Phobius"/>
    </source>
</evidence>
<evidence type="ECO:0000313" key="3">
    <source>
        <dbReference type="Proteomes" id="UP000192360"/>
    </source>
</evidence>
<keyword evidence="1" id="KW-0812">Transmembrane</keyword>
<keyword evidence="3" id="KW-1185">Reference proteome</keyword>
<proteinExistence type="predicted"/>
<reference evidence="3" key="1">
    <citation type="submission" date="2017-04" db="EMBL/GenBank/DDBJ databases">
        <authorList>
            <person name="Varghese N."/>
            <person name="Submissions S."/>
        </authorList>
    </citation>
    <scope>NUCLEOTIDE SEQUENCE [LARGE SCALE GENOMIC DNA]</scope>
    <source>
        <strain evidence="3">DSM 21164</strain>
    </source>
</reference>
<dbReference type="Pfam" id="PF17963">
    <property type="entry name" value="Big_9"/>
    <property type="match status" value="2"/>
</dbReference>
<sequence length="866" mass="94444">MIQLHKVNDFSPRNQKAMKNTKNALLMNIFIFSFFFFVSCTTDSEFFTDAILETPDEIIDEVETPDSEETEPVIDYQNGILTFAEDKVITLDLEKGASSYTGKSFALKSITQPKYGKAELDAKNALVLTPAADFHGVDNLSYTVDVEDASGTVTERVNTFKITVTPVKDVVDDVVSTEYETALTIAPLDNDRFTNKANVKITELSLAAKGKTVLNTNNTIAYTPNSGAKGVDEVLYKATITYSDGATDVETGKITITIAAQAVAPGENFPNPNEIKGTYYPETAADMADASKANFKAIITKAFNCSNCKMAPNQTIEPAGGLISGTNINLNGAYIINNNKQVFSASSTFSAIYEKSKLSPDTFGGFANDSKDDTDAIDALINNSAYALGVTGGKYIKNAPSEYKRQGTFDWDLNGAEIETNNNSKFRINTFDVDYVFTMTNLSPRIYNGEFDGTNTYGRLFWLKGQQTFYFADLNVHDYHSTSNARGIAFKTSLYPQTYGFTKGEFYRNTIDNISSDSDGTANNVNGLSKGFNIALYEDGTANVYLEGNTVTNIIGDDAECLYIAPHGSATMNNNVNFYLTNETYKYAKRRQAKITVSNVHIKDSYFEAPLVEQDFNGQAATILGVFSTISGQTNKNFELINCDIVSKGVHRMSGLSITEVENAKIQNNRFTWSDISNYAGISFGSATSGYNGILINNSIRDNTFTNTGIQFSSLFDVQKSPLTIDSNIFNFDYTGFNPGNYVAALRYKGYGVDTVNEEVVFINNIINFKATSSFNLFTGVVVSLQSSVENLTIENVTINYSGVVPTTSFGYIGSSSNANFNSSNTIQNCTINGASAIAAIEISGNDKSVNIKNSYDAGGNSLSIK</sequence>
<keyword evidence="1" id="KW-0472">Membrane</keyword>
<dbReference type="InterPro" id="IPR011050">
    <property type="entry name" value="Pectin_lyase_fold/virulence"/>
</dbReference>
<gene>
    <name evidence="2" type="ORF">SAMN05660703_1749</name>
</gene>
<dbReference type="InterPro" id="IPR012334">
    <property type="entry name" value="Pectin_lyas_fold"/>
</dbReference>
<organism evidence="2 3">
    <name type="scientific">Cellulophaga tyrosinoxydans</name>
    <dbReference type="NCBI Taxonomy" id="504486"/>
    <lineage>
        <taxon>Bacteria</taxon>
        <taxon>Pseudomonadati</taxon>
        <taxon>Bacteroidota</taxon>
        <taxon>Flavobacteriia</taxon>
        <taxon>Flavobacteriales</taxon>
        <taxon>Flavobacteriaceae</taxon>
        <taxon>Cellulophaga</taxon>
    </lineage>
</organism>
<dbReference type="Gene3D" id="2.160.20.10">
    <property type="entry name" value="Single-stranded right-handed beta-helix, Pectin lyase-like"/>
    <property type="match status" value="1"/>
</dbReference>
<dbReference type="SUPFAM" id="SSF51126">
    <property type="entry name" value="Pectin lyase-like"/>
    <property type="match status" value="1"/>
</dbReference>
<dbReference type="RefSeq" id="WP_084061093.1">
    <property type="nucleotide sequence ID" value="NZ_FWXO01000002.1"/>
</dbReference>
<dbReference type="AlphaFoldDB" id="A0A1W2A2M2"/>
<evidence type="ECO:0000313" key="2">
    <source>
        <dbReference type="EMBL" id="SMC54904.1"/>
    </source>
</evidence>
<protein>
    <submittedName>
        <fullName evidence="2">Uncharacterized protein</fullName>
    </submittedName>
</protein>
<keyword evidence="1" id="KW-1133">Transmembrane helix</keyword>
<dbReference type="STRING" id="504486.SAMN05660703_1749"/>
<accession>A0A1W2A2M2</accession>
<dbReference type="OrthoDB" id="1397923at2"/>
<feature type="transmembrane region" description="Helical" evidence="1">
    <location>
        <begin position="21"/>
        <end position="38"/>
    </location>
</feature>
<dbReference type="InterPro" id="IPR006626">
    <property type="entry name" value="PbH1"/>
</dbReference>
<dbReference type="Proteomes" id="UP000192360">
    <property type="component" value="Unassembled WGS sequence"/>
</dbReference>
<name>A0A1W2A2M2_9FLAO</name>
<dbReference type="EMBL" id="FWXO01000002">
    <property type="protein sequence ID" value="SMC54904.1"/>
    <property type="molecule type" value="Genomic_DNA"/>
</dbReference>
<dbReference type="Gene3D" id="2.60.40.3440">
    <property type="match status" value="1"/>
</dbReference>